<dbReference type="SMART" id="SM00342">
    <property type="entry name" value="HTH_ARAC"/>
    <property type="match status" value="1"/>
</dbReference>
<sequence length="293" mass="33494">MESTKGNHMVVGYHTMMEGAQGLPTILTVGHELRTVTDNYDWPCETREDAHCILQYTVSGMGEIEIEGVWHSVPAGRAFLIEVPGPFHYRLPANSDHWELRFVSLSRECLPWWSHIVTGLGRLVHFDANHPVVRKIEALCKQALTNNTSDAFHNSAKAYELLMELYRVLYELPGDEHLPYTVRRALQFIEQELSAPIGLPEIANTAGVSKFHIIRLFREHVGESPTQYLIKRRIRSAAKLLVETKLTIDEIARQTGFQNGNYFAKAFRKWVHASPSAFRRNAHRQGIEQIRIT</sequence>
<dbReference type="Gene3D" id="2.60.120.280">
    <property type="entry name" value="Regulatory protein AraC"/>
    <property type="match status" value="1"/>
</dbReference>
<dbReference type="InterPro" id="IPR003313">
    <property type="entry name" value="AraC-bd"/>
</dbReference>
<dbReference type="SUPFAM" id="SSF46689">
    <property type="entry name" value="Homeodomain-like"/>
    <property type="match status" value="2"/>
</dbReference>
<protein>
    <submittedName>
        <fullName evidence="5">Helix-turn-helix domain-containing protein</fullName>
    </submittedName>
</protein>
<comment type="caution">
    <text evidence="5">The sequence shown here is derived from an EMBL/GenBank/DDBJ whole genome shotgun (WGS) entry which is preliminary data.</text>
</comment>
<name>A0ABW4JHJ8_9BACL</name>
<evidence type="ECO:0000256" key="2">
    <source>
        <dbReference type="ARBA" id="ARBA00023125"/>
    </source>
</evidence>
<dbReference type="EMBL" id="JBHUCX010000028">
    <property type="protein sequence ID" value="MFD1675213.1"/>
    <property type="molecule type" value="Genomic_DNA"/>
</dbReference>
<evidence type="ECO:0000256" key="3">
    <source>
        <dbReference type="ARBA" id="ARBA00023163"/>
    </source>
</evidence>
<dbReference type="PROSITE" id="PS01124">
    <property type="entry name" value="HTH_ARAC_FAMILY_2"/>
    <property type="match status" value="1"/>
</dbReference>
<dbReference type="Pfam" id="PF12833">
    <property type="entry name" value="HTH_18"/>
    <property type="match status" value="1"/>
</dbReference>
<keyword evidence="1" id="KW-0805">Transcription regulation</keyword>
<keyword evidence="2" id="KW-0238">DNA-binding</keyword>
<keyword evidence="3" id="KW-0804">Transcription</keyword>
<dbReference type="Proteomes" id="UP001597079">
    <property type="component" value="Unassembled WGS sequence"/>
</dbReference>
<dbReference type="Gene3D" id="1.10.10.60">
    <property type="entry name" value="Homeodomain-like"/>
    <property type="match status" value="2"/>
</dbReference>
<organism evidence="5 6">
    <name type="scientific">Alicyclobacillus fodiniaquatilis</name>
    <dbReference type="NCBI Taxonomy" id="1661150"/>
    <lineage>
        <taxon>Bacteria</taxon>
        <taxon>Bacillati</taxon>
        <taxon>Bacillota</taxon>
        <taxon>Bacilli</taxon>
        <taxon>Bacillales</taxon>
        <taxon>Alicyclobacillaceae</taxon>
        <taxon>Alicyclobacillus</taxon>
    </lineage>
</organism>
<reference evidence="6" key="1">
    <citation type="journal article" date="2019" name="Int. J. Syst. Evol. Microbiol.">
        <title>The Global Catalogue of Microorganisms (GCM) 10K type strain sequencing project: providing services to taxonomists for standard genome sequencing and annotation.</title>
        <authorList>
            <consortium name="The Broad Institute Genomics Platform"/>
            <consortium name="The Broad Institute Genome Sequencing Center for Infectious Disease"/>
            <person name="Wu L."/>
            <person name="Ma J."/>
        </authorList>
    </citation>
    <scope>NUCLEOTIDE SEQUENCE [LARGE SCALE GENOMIC DNA]</scope>
    <source>
        <strain evidence="6">CGMCC 1.12286</strain>
    </source>
</reference>
<proteinExistence type="predicted"/>
<dbReference type="SUPFAM" id="SSF51215">
    <property type="entry name" value="Regulatory protein AraC"/>
    <property type="match status" value="1"/>
</dbReference>
<accession>A0ABW4JHJ8</accession>
<dbReference type="PANTHER" id="PTHR46796">
    <property type="entry name" value="HTH-TYPE TRANSCRIPTIONAL ACTIVATOR RHAS-RELATED"/>
    <property type="match status" value="1"/>
</dbReference>
<keyword evidence="6" id="KW-1185">Reference proteome</keyword>
<dbReference type="RefSeq" id="WP_377943087.1">
    <property type="nucleotide sequence ID" value="NZ_JBHUCX010000028.1"/>
</dbReference>
<evidence type="ECO:0000313" key="5">
    <source>
        <dbReference type="EMBL" id="MFD1675213.1"/>
    </source>
</evidence>
<dbReference type="InterPro" id="IPR018060">
    <property type="entry name" value="HTH_AraC"/>
</dbReference>
<dbReference type="PRINTS" id="PR00032">
    <property type="entry name" value="HTHARAC"/>
</dbReference>
<dbReference type="Pfam" id="PF02311">
    <property type="entry name" value="AraC_binding"/>
    <property type="match status" value="1"/>
</dbReference>
<evidence type="ECO:0000259" key="4">
    <source>
        <dbReference type="PROSITE" id="PS01124"/>
    </source>
</evidence>
<gene>
    <name evidence="5" type="ORF">ACFSB2_10960</name>
</gene>
<feature type="domain" description="HTH araC/xylS-type" evidence="4">
    <location>
        <begin position="183"/>
        <end position="281"/>
    </location>
</feature>
<dbReference type="InterPro" id="IPR020449">
    <property type="entry name" value="Tscrpt_reg_AraC-type_HTH"/>
</dbReference>
<evidence type="ECO:0000313" key="6">
    <source>
        <dbReference type="Proteomes" id="UP001597079"/>
    </source>
</evidence>
<dbReference type="InterPro" id="IPR009057">
    <property type="entry name" value="Homeodomain-like_sf"/>
</dbReference>
<evidence type="ECO:0000256" key="1">
    <source>
        <dbReference type="ARBA" id="ARBA00023015"/>
    </source>
</evidence>
<dbReference type="InterPro" id="IPR037923">
    <property type="entry name" value="HTH-like"/>
</dbReference>
<dbReference type="InterPro" id="IPR050204">
    <property type="entry name" value="AraC_XylS_family_regulators"/>
</dbReference>